<dbReference type="SUPFAM" id="SSF53098">
    <property type="entry name" value="Ribonuclease H-like"/>
    <property type="match status" value="1"/>
</dbReference>
<protein>
    <recommendedName>
        <fullName evidence="3">DUF4371 domain-containing protein</fullName>
    </recommendedName>
</protein>
<dbReference type="PANTHER" id="PTHR45749:SF21">
    <property type="entry name" value="DUF4371 DOMAIN-CONTAINING PROTEIN"/>
    <property type="match status" value="1"/>
</dbReference>
<proteinExistence type="predicted"/>
<organism evidence="1 2">
    <name type="scientific">Rotaria magnacalcarata</name>
    <dbReference type="NCBI Taxonomy" id="392030"/>
    <lineage>
        <taxon>Eukaryota</taxon>
        <taxon>Metazoa</taxon>
        <taxon>Spiralia</taxon>
        <taxon>Gnathifera</taxon>
        <taxon>Rotifera</taxon>
        <taxon>Eurotatoria</taxon>
        <taxon>Bdelloidea</taxon>
        <taxon>Philodinida</taxon>
        <taxon>Philodinidae</taxon>
        <taxon>Rotaria</taxon>
    </lineage>
</organism>
<dbReference type="InterPro" id="IPR012337">
    <property type="entry name" value="RNaseH-like_sf"/>
</dbReference>
<dbReference type="EMBL" id="CAJOBI010210453">
    <property type="protein sequence ID" value="CAF5016717.1"/>
    <property type="molecule type" value="Genomic_DNA"/>
</dbReference>
<comment type="caution">
    <text evidence="1">The sequence shown here is derived from an EMBL/GenBank/DDBJ whole genome shotgun (WGS) entry which is preliminary data.</text>
</comment>
<name>A0A8S3DHU1_9BILA</name>
<sequence length="154" mass="17086">MHEDVLGMYGVTSQSAEHITNIILDILIRCNLDIKYCRGQGYDGAATMAGHASGVSTRITSLCKKAFYTHCNAHSLDLALQDLTRTSLSVSIALNMTNDIVNFMRESPKRLNLLDTLSGLDSYTKLTPLCPTRWTVRSSSLNVLLINYSLVKMR</sequence>
<evidence type="ECO:0000313" key="1">
    <source>
        <dbReference type="EMBL" id="CAF5016717.1"/>
    </source>
</evidence>
<evidence type="ECO:0000313" key="2">
    <source>
        <dbReference type="Proteomes" id="UP000676336"/>
    </source>
</evidence>
<reference evidence="1" key="1">
    <citation type="submission" date="2021-02" db="EMBL/GenBank/DDBJ databases">
        <authorList>
            <person name="Nowell W R."/>
        </authorList>
    </citation>
    <scope>NUCLEOTIDE SEQUENCE</scope>
</reference>
<dbReference type="PANTHER" id="PTHR45749">
    <property type="match status" value="1"/>
</dbReference>
<accession>A0A8S3DHU1</accession>
<gene>
    <name evidence="1" type="ORF">SMN809_LOCUS57459</name>
</gene>
<dbReference type="Proteomes" id="UP000676336">
    <property type="component" value="Unassembled WGS sequence"/>
</dbReference>
<evidence type="ECO:0008006" key="3">
    <source>
        <dbReference type="Google" id="ProtNLM"/>
    </source>
</evidence>
<dbReference type="AlphaFoldDB" id="A0A8S3DHU1"/>